<feature type="signal peptide" evidence="1">
    <location>
        <begin position="1"/>
        <end position="16"/>
    </location>
</feature>
<proteinExistence type="predicted"/>
<evidence type="ECO:0000256" key="1">
    <source>
        <dbReference type="SAM" id="SignalP"/>
    </source>
</evidence>
<dbReference type="EMBL" id="HBFQ01011543">
    <property type="protein sequence ID" value="CAD8833763.1"/>
    <property type="molecule type" value="Transcribed_RNA"/>
</dbReference>
<evidence type="ECO:0000313" key="2">
    <source>
        <dbReference type="EMBL" id="CAD8833763.1"/>
    </source>
</evidence>
<accession>A0A7S0ZV81</accession>
<organism evidence="2">
    <name type="scientific">Noctiluca scintillans</name>
    <name type="common">Sea sparkle</name>
    <name type="synonym">Red tide dinoflagellate</name>
    <dbReference type="NCBI Taxonomy" id="2966"/>
    <lineage>
        <taxon>Eukaryota</taxon>
        <taxon>Sar</taxon>
        <taxon>Alveolata</taxon>
        <taxon>Dinophyceae</taxon>
        <taxon>Noctilucales</taxon>
        <taxon>Noctilucaceae</taxon>
        <taxon>Noctiluca</taxon>
    </lineage>
</organism>
<reference evidence="2" key="1">
    <citation type="submission" date="2021-01" db="EMBL/GenBank/DDBJ databases">
        <authorList>
            <person name="Corre E."/>
            <person name="Pelletier E."/>
            <person name="Niang G."/>
            <person name="Scheremetjew M."/>
            <person name="Finn R."/>
            <person name="Kale V."/>
            <person name="Holt S."/>
            <person name="Cochrane G."/>
            <person name="Meng A."/>
            <person name="Brown T."/>
            <person name="Cohen L."/>
        </authorList>
    </citation>
    <scope>NUCLEOTIDE SEQUENCE</scope>
</reference>
<gene>
    <name evidence="2" type="ORF">NSCI0253_LOCUS8111</name>
</gene>
<keyword evidence="1" id="KW-0732">Signal</keyword>
<feature type="chain" id="PRO_5030717382" evidence="1">
    <location>
        <begin position="17"/>
        <end position="209"/>
    </location>
</feature>
<sequence length="209" mass="23304">MFVPWWFVGAIAHVCAESVDDVVYQVSSDVHQRYGDDFDVIEFSLCRENPVVSGVQCMLQEPMSNLSQVGFMRIVYIVGPKTSPNIQAWVDLSASPATWDIEEHNSSWLDDSVTGGYPPSQKMTVESELDRLQAAVGNVQFHNIVFRKPFYPCVSEPLLMFFLVGQPPTQSVFSVGGETGGHCWGFVTQKSNMTMCQAPNCFAVDHRLV</sequence>
<name>A0A7S0ZV81_NOCSC</name>
<dbReference type="AlphaFoldDB" id="A0A7S0ZV81"/>
<protein>
    <submittedName>
        <fullName evidence="2">Uncharacterized protein</fullName>
    </submittedName>
</protein>